<dbReference type="KEGG" id="dmo:Dmoj_GI16094"/>
<evidence type="ECO:0000313" key="2">
    <source>
        <dbReference type="Proteomes" id="UP000009192"/>
    </source>
</evidence>
<name>B4L6W3_DROMO</name>
<dbReference type="AlphaFoldDB" id="B4L6W3"/>
<dbReference type="HOGENOM" id="CLU_716248_0_0_1"/>
<dbReference type="OMA" id="IHFRSCT"/>
<keyword evidence="2" id="KW-1185">Reference proteome</keyword>
<dbReference type="EMBL" id="CH933812">
    <property type="protein sequence ID" value="EDW06109.1"/>
    <property type="molecule type" value="Genomic_DNA"/>
</dbReference>
<accession>B4L6W3</accession>
<protein>
    <submittedName>
        <fullName evidence="1">Uncharacterized protein</fullName>
    </submittedName>
</protein>
<evidence type="ECO:0000313" key="1">
    <source>
        <dbReference type="EMBL" id="EDW06109.1"/>
    </source>
</evidence>
<dbReference type="InParanoid" id="B4L6W3"/>
<reference evidence="1 2" key="1">
    <citation type="journal article" date="2007" name="Nature">
        <title>Evolution of genes and genomes on the Drosophila phylogeny.</title>
        <authorList>
            <consortium name="Drosophila 12 Genomes Consortium"/>
            <person name="Clark A.G."/>
            <person name="Eisen M.B."/>
            <person name="Smith D.R."/>
            <person name="Bergman C.M."/>
            <person name="Oliver B."/>
            <person name="Markow T.A."/>
            <person name="Kaufman T.C."/>
            <person name="Kellis M."/>
            <person name="Gelbart W."/>
            <person name="Iyer V.N."/>
            <person name="Pollard D.A."/>
            <person name="Sackton T.B."/>
            <person name="Larracuente A.M."/>
            <person name="Singh N.D."/>
            <person name="Abad J.P."/>
            <person name="Abt D.N."/>
            <person name="Adryan B."/>
            <person name="Aguade M."/>
            <person name="Akashi H."/>
            <person name="Anderson W.W."/>
            <person name="Aquadro C.F."/>
            <person name="Ardell D.H."/>
            <person name="Arguello R."/>
            <person name="Artieri C.G."/>
            <person name="Barbash D.A."/>
            <person name="Barker D."/>
            <person name="Barsanti P."/>
            <person name="Batterham P."/>
            <person name="Batzoglou S."/>
            <person name="Begun D."/>
            <person name="Bhutkar A."/>
            <person name="Blanco E."/>
            <person name="Bosak S.A."/>
            <person name="Bradley R.K."/>
            <person name="Brand A.D."/>
            <person name="Brent M.R."/>
            <person name="Brooks A.N."/>
            <person name="Brown R.H."/>
            <person name="Butlin R.K."/>
            <person name="Caggese C."/>
            <person name="Calvi B.R."/>
            <person name="Bernardo de Carvalho A."/>
            <person name="Caspi A."/>
            <person name="Castrezana S."/>
            <person name="Celniker S.E."/>
            <person name="Chang J.L."/>
            <person name="Chapple C."/>
            <person name="Chatterji S."/>
            <person name="Chinwalla A."/>
            <person name="Civetta A."/>
            <person name="Clifton S.W."/>
            <person name="Comeron J.M."/>
            <person name="Costello J.C."/>
            <person name="Coyne J.A."/>
            <person name="Daub J."/>
            <person name="David R.G."/>
            <person name="Delcher A.L."/>
            <person name="Delehaunty K."/>
            <person name="Do C.B."/>
            <person name="Ebling H."/>
            <person name="Edwards K."/>
            <person name="Eickbush T."/>
            <person name="Evans J.D."/>
            <person name="Filipski A."/>
            <person name="Findeiss S."/>
            <person name="Freyhult E."/>
            <person name="Fulton L."/>
            <person name="Fulton R."/>
            <person name="Garcia A.C."/>
            <person name="Gardiner A."/>
            <person name="Garfield D.A."/>
            <person name="Garvin B.E."/>
            <person name="Gibson G."/>
            <person name="Gilbert D."/>
            <person name="Gnerre S."/>
            <person name="Godfrey J."/>
            <person name="Good R."/>
            <person name="Gotea V."/>
            <person name="Gravely B."/>
            <person name="Greenberg A.J."/>
            <person name="Griffiths-Jones S."/>
            <person name="Gross S."/>
            <person name="Guigo R."/>
            <person name="Gustafson E.A."/>
            <person name="Haerty W."/>
            <person name="Hahn M.W."/>
            <person name="Halligan D.L."/>
            <person name="Halpern A.L."/>
            <person name="Halter G.M."/>
            <person name="Han M.V."/>
            <person name="Heger A."/>
            <person name="Hillier L."/>
            <person name="Hinrichs A.S."/>
            <person name="Holmes I."/>
            <person name="Hoskins R.A."/>
            <person name="Hubisz M.J."/>
            <person name="Hultmark D."/>
            <person name="Huntley M.A."/>
            <person name="Jaffe D.B."/>
            <person name="Jagadeeshan S."/>
            <person name="Jeck W.R."/>
            <person name="Johnson J."/>
            <person name="Jones C.D."/>
            <person name="Jordan W.C."/>
            <person name="Karpen G.H."/>
            <person name="Kataoka E."/>
            <person name="Keightley P.D."/>
            <person name="Kheradpour P."/>
            <person name="Kirkness E.F."/>
            <person name="Koerich L.B."/>
            <person name="Kristiansen K."/>
            <person name="Kudrna D."/>
            <person name="Kulathinal R.J."/>
            <person name="Kumar S."/>
            <person name="Kwok R."/>
            <person name="Lander E."/>
            <person name="Langley C.H."/>
            <person name="Lapoint R."/>
            <person name="Lazzaro B.P."/>
            <person name="Lee S.J."/>
            <person name="Levesque L."/>
            <person name="Li R."/>
            <person name="Lin C.F."/>
            <person name="Lin M.F."/>
            <person name="Lindblad-Toh K."/>
            <person name="Llopart A."/>
            <person name="Long M."/>
            <person name="Low L."/>
            <person name="Lozovsky E."/>
            <person name="Lu J."/>
            <person name="Luo M."/>
            <person name="Machado C.A."/>
            <person name="Makalowski W."/>
            <person name="Marzo M."/>
            <person name="Matsuda M."/>
            <person name="Matzkin L."/>
            <person name="McAllister B."/>
            <person name="McBride C.S."/>
            <person name="McKernan B."/>
            <person name="McKernan K."/>
            <person name="Mendez-Lago M."/>
            <person name="Minx P."/>
            <person name="Mollenhauer M.U."/>
            <person name="Montooth K."/>
            <person name="Mount S.M."/>
            <person name="Mu X."/>
            <person name="Myers E."/>
            <person name="Negre B."/>
            <person name="Newfeld S."/>
            <person name="Nielsen R."/>
            <person name="Noor M.A."/>
            <person name="O'Grady P."/>
            <person name="Pachter L."/>
            <person name="Papaceit M."/>
            <person name="Parisi M.J."/>
            <person name="Parisi M."/>
            <person name="Parts L."/>
            <person name="Pedersen J.S."/>
            <person name="Pesole G."/>
            <person name="Phillippy A.M."/>
            <person name="Ponting C.P."/>
            <person name="Pop M."/>
            <person name="Porcelli D."/>
            <person name="Powell J.R."/>
            <person name="Prohaska S."/>
            <person name="Pruitt K."/>
            <person name="Puig M."/>
            <person name="Quesneville H."/>
            <person name="Ram K.R."/>
            <person name="Rand D."/>
            <person name="Rasmussen M.D."/>
            <person name="Reed L.K."/>
            <person name="Reenan R."/>
            <person name="Reily A."/>
            <person name="Remington K.A."/>
            <person name="Rieger T.T."/>
            <person name="Ritchie M.G."/>
            <person name="Robin C."/>
            <person name="Rogers Y.H."/>
            <person name="Rohde C."/>
            <person name="Rozas J."/>
            <person name="Rubenfield M.J."/>
            <person name="Ruiz A."/>
            <person name="Russo S."/>
            <person name="Salzberg S.L."/>
            <person name="Sanchez-Gracia A."/>
            <person name="Saranga D.J."/>
            <person name="Sato H."/>
            <person name="Schaeffer S.W."/>
            <person name="Schatz M.C."/>
            <person name="Schlenke T."/>
            <person name="Schwartz R."/>
            <person name="Segarra C."/>
            <person name="Singh R.S."/>
            <person name="Sirot L."/>
            <person name="Sirota M."/>
            <person name="Sisneros N.B."/>
            <person name="Smith C.D."/>
            <person name="Smith T.F."/>
            <person name="Spieth J."/>
            <person name="Stage D.E."/>
            <person name="Stark A."/>
            <person name="Stephan W."/>
            <person name="Strausberg R.L."/>
            <person name="Strempel S."/>
            <person name="Sturgill D."/>
            <person name="Sutton G."/>
            <person name="Sutton G.G."/>
            <person name="Tao W."/>
            <person name="Teichmann S."/>
            <person name="Tobari Y.N."/>
            <person name="Tomimura Y."/>
            <person name="Tsolas J.M."/>
            <person name="Valente V.L."/>
            <person name="Venter E."/>
            <person name="Venter J.C."/>
            <person name="Vicario S."/>
            <person name="Vieira F.G."/>
            <person name="Vilella A.J."/>
            <person name="Villasante A."/>
            <person name="Walenz B."/>
            <person name="Wang J."/>
            <person name="Wasserman M."/>
            <person name="Watts T."/>
            <person name="Wilson D."/>
            <person name="Wilson R.K."/>
            <person name="Wing R.A."/>
            <person name="Wolfner M.F."/>
            <person name="Wong A."/>
            <person name="Wong G.K."/>
            <person name="Wu C.I."/>
            <person name="Wu G."/>
            <person name="Yamamoto D."/>
            <person name="Yang H.P."/>
            <person name="Yang S.P."/>
            <person name="Yorke J.A."/>
            <person name="Yoshida K."/>
            <person name="Zdobnov E."/>
            <person name="Zhang P."/>
            <person name="Zhang Y."/>
            <person name="Zimin A.V."/>
            <person name="Baldwin J."/>
            <person name="Abdouelleil A."/>
            <person name="Abdulkadir J."/>
            <person name="Abebe A."/>
            <person name="Abera B."/>
            <person name="Abreu J."/>
            <person name="Acer S.C."/>
            <person name="Aftuck L."/>
            <person name="Alexander A."/>
            <person name="An P."/>
            <person name="Anderson E."/>
            <person name="Anderson S."/>
            <person name="Arachi H."/>
            <person name="Azer M."/>
            <person name="Bachantsang P."/>
            <person name="Barry A."/>
            <person name="Bayul T."/>
            <person name="Berlin A."/>
            <person name="Bessette D."/>
            <person name="Bloom T."/>
            <person name="Blye J."/>
            <person name="Boguslavskiy L."/>
            <person name="Bonnet C."/>
            <person name="Boukhgalter B."/>
            <person name="Bourzgui I."/>
            <person name="Brown A."/>
            <person name="Cahill P."/>
            <person name="Channer S."/>
            <person name="Cheshatsang Y."/>
            <person name="Chuda L."/>
            <person name="Citroen M."/>
            <person name="Collymore A."/>
            <person name="Cooke P."/>
            <person name="Costello M."/>
            <person name="D'Aco K."/>
            <person name="Daza R."/>
            <person name="De Haan G."/>
            <person name="DeGray S."/>
            <person name="DeMaso C."/>
            <person name="Dhargay N."/>
            <person name="Dooley K."/>
            <person name="Dooley E."/>
            <person name="Doricent M."/>
            <person name="Dorje P."/>
            <person name="Dorjee K."/>
            <person name="Dupes A."/>
            <person name="Elong R."/>
            <person name="Falk J."/>
            <person name="Farina A."/>
            <person name="Faro S."/>
            <person name="Ferguson D."/>
            <person name="Fisher S."/>
            <person name="Foley C.D."/>
            <person name="Franke A."/>
            <person name="Friedrich D."/>
            <person name="Gadbois L."/>
            <person name="Gearin G."/>
            <person name="Gearin C.R."/>
            <person name="Giannoukos G."/>
            <person name="Goode T."/>
            <person name="Graham J."/>
            <person name="Grandbois E."/>
            <person name="Grewal S."/>
            <person name="Gyaltsen K."/>
            <person name="Hafez N."/>
            <person name="Hagos B."/>
            <person name="Hall J."/>
            <person name="Henson C."/>
            <person name="Hollinger A."/>
            <person name="Honan T."/>
            <person name="Huard M.D."/>
            <person name="Hughes L."/>
            <person name="Hurhula B."/>
            <person name="Husby M.E."/>
            <person name="Kamat A."/>
            <person name="Kanga B."/>
            <person name="Kashin S."/>
            <person name="Khazanovich D."/>
            <person name="Kisner P."/>
            <person name="Lance K."/>
            <person name="Lara M."/>
            <person name="Lee W."/>
            <person name="Lennon N."/>
            <person name="Letendre F."/>
            <person name="LeVine R."/>
            <person name="Lipovsky A."/>
            <person name="Liu X."/>
            <person name="Liu J."/>
            <person name="Liu S."/>
            <person name="Lokyitsang T."/>
            <person name="Lokyitsang Y."/>
            <person name="Lubonja R."/>
            <person name="Lui A."/>
            <person name="MacDonald P."/>
            <person name="Magnisalis V."/>
            <person name="Maru K."/>
            <person name="Matthews C."/>
            <person name="McCusker W."/>
            <person name="McDonough S."/>
            <person name="Mehta T."/>
            <person name="Meldrim J."/>
            <person name="Meneus L."/>
            <person name="Mihai O."/>
            <person name="Mihalev A."/>
            <person name="Mihova T."/>
            <person name="Mittelman R."/>
            <person name="Mlenga V."/>
            <person name="Montmayeur A."/>
            <person name="Mulrain L."/>
            <person name="Navidi A."/>
            <person name="Naylor J."/>
            <person name="Negash T."/>
            <person name="Nguyen T."/>
            <person name="Nguyen N."/>
            <person name="Nicol R."/>
            <person name="Norbu C."/>
            <person name="Norbu N."/>
            <person name="Novod N."/>
            <person name="O'Neill B."/>
            <person name="Osman S."/>
            <person name="Markiewicz E."/>
            <person name="Oyono O.L."/>
            <person name="Patti C."/>
            <person name="Phunkhang P."/>
            <person name="Pierre F."/>
            <person name="Priest M."/>
            <person name="Raghuraman S."/>
            <person name="Rege F."/>
            <person name="Reyes R."/>
            <person name="Rise C."/>
            <person name="Rogov P."/>
            <person name="Ross K."/>
            <person name="Ryan E."/>
            <person name="Settipalli S."/>
            <person name="Shea T."/>
            <person name="Sherpa N."/>
            <person name="Shi L."/>
            <person name="Shih D."/>
            <person name="Sparrow T."/>
            <person name="Spaulding J."/>
            <person name="Stalker J."/>
            <person name="Stange-Thomann N."/>
            <person name="Stavropoulos S."/>
            <person name="Stone C."/>
            <person name="Strader C."/>
            <person name="Tesfaye S."/>
            <person name="Thomson T."/>
            <person name="Thoulutsang Y."/>
            <person name="Thoulutsang D."/>
            <person name="Topham K."/>
            <person name="Topping I."/>
            <person name="Tsamla T."/>
            <person name="Vassiliev H."/>
            <person name="Vo A."/>
            <person name="Wangchuk T."/>
            <person name="Wangdi T."/>
            <person name="Weiand M."/>
            <person name="Wilkinson J."/>
            <person name="Wilson A."/>
            <person name="Yadav S."/>
            <person name="Young G."/>
            <person name="Yu Q."/>
            <person name="Zembek L."/>
            <person name="Zhong D."/>
            <person name="Zimmer A."/>
            <person name="Zwirko Z."/>
            <person name="Jaffe D.B."/>
            <person name="Alvarez P."/>
            <person name="Brockman W."/>
            <person name="Butler J."/>
            <person name="Chin C."/>
            <person name="Gnerre S."/>
            <person name="Grabherr M."/>
            <person name="Kleber M."/>
            <person name="Mauceli E."/>
            <person name="MacCallum I."/>
        </authorList>
    </citation>
    <scope>NUCLEOTIDE SEQUENCE [LARGE SCALE GENOMIC DNA]</scope>
    <source>
        <strain evidence="2">Tucson 15081-1352.22</strain>
    </source>
</reference>
<proteinExistence type="predicted"/>
<gene>
    <name evidence="1" type="primary">Dmoj\GI16094</name>
    <name evidence="1" type="ORF">Dmoj_GI16094</name>
</gene>
<dbReference type="Proteomes" id="UP000009192">
    <property type="component" value="Unassembled WGS sequence"/>
</dbReference>
<sequence>MSFNCTSSDEEDMMLDIELVSSSDDSSDEIIMAAVEGELMQQQQQEAPLEVDLVSDSDEMDGLESESEEVEIDFSSLDEDDLIEHVPEDPIMEESYESIDMGLAVLDGIAQVEHLDELTQAEQMEHIKEVCLQQLSGASNTSSEWAVIAPLHTSSVVNVLRLCFGRINRNEYRIYDATKGNGYCPIPGPPLVIEGLSTKPSGQLEPLLDGLALTETYVHLFPYSSLSEHVKQMIQEETGADIPELLNNADNKMGIELLPDAELNIMCAGRGDRVGIHFRSCTQSKEQQMLNEENSGTNIFGEPTVVSMIIAKTEIVLSNQQIQLLAQNPESNIYLYADSSCIYVLNGRILFENTELTQHILPISNIDLIPFSPSEPISIDSDPDDE</sequence>
<organism evidence="1 2">
    <name type="scientific">Drosophila mojavensis</name>
    <name type="common">Fruit fly</name>
    <dbReference type="NCBI Taxonomy" id="7230"/>
    <lineage>
        <taxon>Eukaryota</taxon>
        <taxon>Metazoa</taxon>
        <taxon>Ecdysozoa</taxon>
        <taxon>Arthropoda</taxon>
        <taxon>Hexapoda</taxon>
        <taxon>Insecta</taxon>
        <taxon>Pterygota</taxon>
        <taxon>Neoptera</taxon>
        <taxon>Endopterygota</taxon>
        <taxon>Diptera</taxon>
        <taxon>Brachycera</taxon>
        <taxon>Muscomorpha</taxon>
        <taxon>Ephydroidea</taxon>
        <taxon>Drosophilidae</taxon>
        <taxon>Drosophila</taxon>
    </lineage>
</organism>